<keyword evidence="1" id="KW-0812">Transmembrane</keyword>
<dbReference type="Proteomes" id="UP000291831">
    <property type="component" value="Unassembled WGS sequence"/>
</dbReference>
<dbReference type="EMBL" id="RPGO01000040">
    <property type="protein sequence ID" value="RZB28614.1"/>
    <property type="molecule type" value="Genomic_DNA"/>
</dbReference>
<evidence type="ECO:0000256" key="1">
    <source>
        <dbReference type="SAM" id="Phobius"/>
    </source>
</evidence>
<evidence type="ECO:0000313" key="3">
    <source>
        <dbReference type="Proteomes" id="UP000291831"/>
    </source>
</evidence>
<organism evidence="2 3">
    <name type="scientific">Candidatus Argoarchaeum ethanivorans</name>
    <dbReference type="NCBI Taxonomy" id="2608793"/>
    <lineage>
        <taxon>Archaea</taxon>
        <taxon>Methanobacteriati</taxon>
        <taxon>Methanobacteriota</taxon>
        <taxon>Stenosarchaea group</taxon>
        <taxon>Methanomicrobia</taxon>
        <taxon>Methanosarcinales</taxon>
        <taxon>Methanosarcinales incertae sedis</taxon>
        <taxon>GOM Arc I cluster</taxon>
        <taxon>Candidatus Argoarchaeum</taxon>
    </lineage>
</organism>
<sequence length="63" mass="7012">MGTVNQSKMGYGISSQGIRLTEGYVDRIGFPRVQIIVLCVEVTIYCSYMELILTLSVPMPLVK</sequence>
<proteinExistence type="predicted"/>
<name>A0A8B3S050_9EURY</name>
<feature type="transmembrane region" description="Helical" evidence="1">
    <location>
        <begin position="35"/>
        <end position="57"/>
    </location>
</feature>
<keyword evidence="1" id="KW-1133">Transmembrane helix</keyword>
<keyword evidence="1" id="KW-0472">Membrane</keyword>
<dbReference type="AlphaFoldDB" id="A0A8B3S050"/>
<reference evidence="3" key="1">
    <citation type="submission" date="2019-01" db="EMBL/GenBank/DDBJ databases">
        <title>Anaerobic oxidation of ethane by archaea from a marine hydrocarbon seep.</title>
        <authorList>
            <person name="Musat F."/>
        </authorList>
    </citation>
    <scope>NUCLEOTIDE SEQUENCE [LARGE SCALE GENOMIC DNA]</scope>
</reference>
<evidence type="ECO:0000313" key="2">
    <source>
        <dbReference type="EMBL" id="RZB28614.1"/>
    </source>
</evidence>
<gene>
    <name evidence="2" type="ORF">AEth_01874</name>
</gene>
<accession>A0A8B3S050</accession>
<protein>
    <submittedName>
        <fullName evidence="2">Uncharacterized protein</fullName>
    </submittedName>
</protein>
<comment type="caution">
    <text evidence="2">The sequence shown here is derived from an EMBL/GenBank/DDBJ whole genome shotgun (WGS) entry which is preliminary data.</text>
</comment>